<evidence type="ECO:0000313" key="1">
    <source>
        <dbReference type="EMBL" id="ODQ67309.1"/>
    </source>
</evidence>
<dbReference type="PANTHER" id="PTHR30613">
    <property type="entry name" value="UNCHARACTERIZED PROTEIN YBIU-RELATED"/>
    <property type="match status" value="1"/>
</dbReference>
<keyword evidence="2" id="KW-1185">Reference proteome</keyword>
<dbReference type="Pfam" id="PF07350">
    <property type="entry name" value="Gig2-like"/>
    <property type="match status" value="1"/>
</dbReference>
<dbReference type="AlphaFoldDB" id="A0A1E3PPE7"/>
<dbReference type="PANTHER" id="PTHR30613:SF1">
    <property type="entry name" value="DUF1479 DOMAIN PROTEIN (AFU_ORTHOLOGUE AFUA_5G09280)"/>
    <property type="match status" value="1"/>
</dbReference>
<name>A0A1E3PPE7_9ASCO</name>
<gene>
    <name evidence="1" type="ORF">NADFUDRAFT_49743</name>
</gene>
<accession>A0A1E3PPE7</accession>
<evidence type="ECO:0000313" key="2">
    <source>
        <dbReference type="Proteomes" id="UP000095009"/>
    </source>
</evidence>
<dbReference type="InterPro" id="IPR010856">
    <property type="entry name" value="Gig2-like"/>
</dbReference>
<organism evidence="1 2">
    <name type="scientific">Nadsonia fulvescens var. elongata DSM 6958</name>
    <dbReference type="NCBI Taxonomy" id="857566"/>
    <lineage>
        <taxon>Eukaryota</taxon>
        <taxon>Fungi</taxon>
        <taxon>Dikarya</taxon>
        <taxon>Ascomycota</taxon>
        <taxon>Saccharomycotina</taxon>
        <taxon>Dipodascomycetes</taxon>
        <taxon>Dipodascales</taxon>
        <taxon>Dipodascales incertae sedis</taxon>
        <taxon>Nadsonia</taxon>
    </lineage>
</organism>
<proteinExistence type="predicted"/>
<dbReference type="Proteomes" id="UP000095009">
    <property type="component" value="Unassembled WGS sequence"/>
</dbReference>
<protein>
    <submittedName>
        <fullName evidence="1">DUF1479-domain-containing protein</fullName>
    </submittedName>
</protein>
<dbReference type="Gene3D" id="2.60.120.330">
    <property type="entry name" value="B-lactam Antibiotic, Isopenicillin N Synthase, Chain"/>
    <property type="match status" value="1"/>
</dbReference>
<dbReference type="STRING" id="857566.A0A1E3PPE7"/>
<dbReference type="InterPro" id="IPR027443">
    <property type="entry name" value="IPNS-like_sf"/>
</dbReference>
<reference evidence="1 2" key="1">
    <citation type="journal article" date="2016" name="Proc. Natl. Acad. Sci. U.S.A.">
        <title>Comparative genomics of biotechnologically important yeasts.</title>
        <authorList>
            <person name="Riley R."/>
            <person name="Haridas S."/>
            <person name="Wolfe K.H."/>
            <person name="Lopes M.R."/>
            <person name="Hittinger C.T."/>
            <person name="Goeker M."/>
            <person name="Salamov A.A."/>
            <person name="Wisecaver J.H."/>
            <person name="Long T.M."/>
            <person name="Calvey C.H."/>
            <person name="Aerts A.L."/>
            <person name="Barry K.W."/>
            <person name="Choi C."/>
            <person name="Clum A."/>
            <person name="Coughlan A.Y."/>
            <person name="Deshpande S."/>
            <person name="Douglass A.P."/>
            <person name="Hanson S.J."/>
            <person name="Klenk H.-P."/>
            <person name="LaButti K.M."/>
            <person name="Lapidus A."/>
            <person name="Lindquist E.A."/>
            <person name="Lipzen A.M."/>
            <person name="Meier-Kolthoff J.P."/>
            <person name="Ohm R.A."/>
            <person name="Otillar R.P."/>
            <person name="Pangilinan J.L."/>
            <person name="Peng Y."/>
            <person name="Rokas A."/>
            <person name="Rosa C.A."/>
            <person name="Scheuner C."/>
            <person name="Sibirny A.A."/>
            <person name="Slot J.C."/>
            <person name="Stielow J.B."/>
            <person name="Sun H."/>
            <person name="Kurtzman C.P."/>
            <person name="Blackwell M."/>
            <person name="Grigoriev I.V."/>
            <person name="Jeffries T.W."/>
        </authorList>
    </citation>
    <scope>NUCLEOTIDE SEQUENCE [LARGE SCALE GENOMIC DNA]</scope>
    <source>
        <strain evidence="1 2">DSM 6958</strain>
    </source>
</reference>
<sequence>MSPCTTSTATEYSSPANQKKDISAVFPSLNSVSYQDLPKRFIELQREILADGKEELIKSSWESLLPLLKQDVARIKILQSDSIPTFDWTKDMLVDPESGARTLPRELADQVRKSGSAVIKNVIPLDQARQWKFDAEDYIKKNPSVTAFPSDKPTVYELYWSKSQLEARSHPELLAAQSSVMDLWHTTDESITMVTSLPLSYADRLRIRHPGDKQFTLGPHIDAGSIERWEDPDYRSCYDDILKNGNWKNYDAFDYKDRLHLNANMYKCAGGCTMFRMFQGWLAMSSTGPTEGTLKVFPLIKYSTVYVMLRPFFAPKDGNPLNIEANNWEFVGPTNVFPNTSLGAAQELNPSSHPHLELEYSMVPLPKVNPGDYVIWHCDSIHSVESEHNGLNDSSVMYIPATPLCEVNYKYLAEQKKAFLQDGAPPPDFPNPFGPGESGFVGRVTQEVITNTYGLKAMGLGKEEFCDENLTLAQKELVKNANDFLFT</sequence>
<dbReference type="SUPFAM" id="SSF51197">
    <property type="entry name" value="Clavaminate synthase-like"/>
    <property type="match status" value="1"/>
</dbReference>
<dbReference type="EMBL" id="KV454407">
    <property type="protein sequence ID" value="ODQ67309.1"/>
    <property type="molecule type" value="Genomic_DNA"/>
</dbReference>
<dbReference type="OrthoDB" id="8249012at2759"/>